<evidence type="ECO:0000313" key="4">
    <source>
        <dbReference type="EMBL" id="KAK4443167.1"/>
    </source>
</evidence>
<feature type="domain" description="Tyrosinase copper-binding" evidence="3">
    <location>
        <begin position="104"/>
        <end position="121"/>
    </location>
</feature>
<dbReference type="InterPro" id="IPR002227">
    <property type="entry name" value="Tyrosinase_Cu-bd"/>
</dbReference>
<accession>A0AAV9G6Z5</accession>
<dbReference type="Proteomes" id="UP001321760">
    <property type="component" value="Unassembled WGS sequence"/>
</dbReference>
<dbReference type="SUPFAM" id="SSF48056">
    <property type="entry name" value="Di-copper centre-containing domain"/>
    <property type="match status" value="1"/>
</dbReference>
<evidence type="ECO:0000259" key="3">
    <source>
        <dbReference type="PROSITE" id="PS00497"/>
    </source>
</evidence>
<organism evidence="4 5">
    <name type="scientific">Podospora aff. communis PSN243</name>
    <dbReference type="NCBI Taxonomy" id="3040156"/>
    <lineage>
        <taxon>Eukaryota</taxon>
        <taxon>Fungi</taxon>
        <taxon>Dikarya</taxon>
        <taxon>Ascomycota</taxon>
        <taxon>Pezizomycotina</taxon>
        <taxon>Sordariomycetes</taxon>
        <taxon>Sordariomycetidae</taxon>
        <taxon>Sordariales</taxon>
        <taxon>Podosporaceae</taxon>
        <taxon>Podospora</taxon>
    </lineage>
</organism>
<keyword evidence="1" id="KW-0479">Metal-binding</keyword>
<keyword evidence="5" id="KW-1185">Reference proteome</keyword>
<dbReference type="InterPro" id="IPR008922">
    <property type="entry name" value="Di-copper_centre_dom_sf"/>
</dbReference>
<dbReference type="GO" id="GO:0046872">
    <property type="term" value="F:metal ion binding"/>
    <property type="evidence" value="ECO:0007669"/>
    <property type="project" value="UniProtKB-KW"/>
</dbReference>
<dbReference type="AlphaFoldDB" id="A0AAV9G6Z5"/>
<dbReference type="PANTHER" id="PTHR11474">
    <property type="entry name" value="TYROSINASE FAMILY MEMBER"/>
    <property type="match status" value="1"/>
</dbReference>
<protein>
    <submittedName>
        <fullName evidence="4">Tyrosinase</fullName>
    </submittedName>
</protein>
<dbReference type="EMBL" id="MU865998">
    <property type="protein sequence ID" value="KAK4443167.1"/>
    <property type="molecule type" value="Genomic_DNA"/>
</dbReference>
<reference evidence="4" key="2">
    <citation type="submission" date="2023-05" db="EMBL/GenBank/DDBJ databases">
        <authorList>
            <consortium name="Lawrence Berkeley National Laboratory"/>
            <person name="Steindorff A."/>
            <person name="Hensen N."/>
            <person name="Bonometti L."/>
            <person name="Westerberg I."/>
            <person name="Brannstrom I.O."/>
            <person name="Guillou S."/>
            <person name="Cros-Aarteil S."/>
            <person name="Calhoun S."/>
            <person name="Haridas S."/>
            <person name="Kuo A."/>
            <person name="Mondo S."/>
            <person name="Pangilinan J."/>
            <person name="Riley R."/>
            <person name="Labutti K."/>
            <person name="Andreopoulos B."/>
            <person name="Lipzen A."/>
            <person name="Chen C."/>
            <person name="Yanf M."/>
            <person name="Daum C."/>
            <person name="Ng V."/>
            <person name="Clum A."/>
            <person name="Ohm R."/>
            <person name="Martin F."/>
            <person name="Silar P."/>
            <person name="Natvig D."/>
            <person name="Lalanne C."/>
            <person name="Gautier V."/>
            <person name="Ament-Velasquez S.L."/>
            <person name="Kruys A."/>
            <person name="Hutchinson M.I."/>
            <person name="Powell A.J."/>
            <person name="Barry K."/>
            <person name="Miller A.N."/>
            <person name="Grigoriev I.V."/>
            <person name="Debuchy R."/>
            <person name="Gladieux P."/>
            <person name="Thoren M.H."/>
            <person name="Johannesson H."/>
        </authorList>
    </citation>
    <scope>NUCLEOTIDE SEQUENCE</scope>
    <source>
        <strain evidence="4">PSN243</strain>
    </source>
</reference>
<dbReference type="Gene3D" id="1.10.1280.10">
    <property type="entry name" value="Di-copper center containing domain from catechol oxidase"/>
    <property type="match status" value="1"/>
</dbReference>
<reference evidence="4" key="1">
    <citation type="journal article" date="2023" name="Mol. Phylogenet. Evol.">
        <title>Genome-scale phylogeny and comparative genomics of the fungal order Sordariales.</title>
        <authorList>
            <person name="Hensen N."/>
            <person name="Bonometti L."/>
            <person name="Westerberg I."/>
            <person name="Brannstrom I.O."/>
            <person name="Guillou S."/>
            <person name="Cros-Aarteil S."/>
            <person name="Calhoun S."/>
            <person name="Haridas S."/>
            <person name="Kuo A."/>
            <person name="Mondo S."/>
            <person name="Pangilinan J."/>
            <person name="Riley R."/>
            <person name="LaButti K."/>
            <person name="Andreopoulos B."/>
            <person name="Lipzen A."/>
            <person name="Chen C."/>
            <person name="Yan M."/>
            <person name="Daum C."/>
            <person name="Ng V."/>
            <person name="Clum A."/>
            <person name="Steindorff A."/>
            <person name="Ohm R.A."/>
            <person name="Martin F."/>
            <person name="Silar P."/>
            <person name="Natvig D.O."/>
            <person name="Lalanne C."/>
            <person name="Gautier V."/>
            <person name="Ament-Velasquez S.L."/>
            <person name="Kruys A."/>
            <person name="Hutchinson M.I."/>
            <person name="Powell A.J."/>
            <person name="Barry K."/>
            <person name="Miller A.N."/>
            <person name="Grigoriev I.V."/>
            <person name="Debuchy R."/>
            <person name="Gladieux P."/>
            <person name="Hiltunen Thoren M."/>
            <person name="Johannesson H."/>
        </authorList>
    </citation>
    <scope>NUCLEOTIDE SEQUENCE</scope>
    <source>
        <strain evidence="4">PSN243</strain>
    </source>
</reference>
<comment type="caution">
    <text evidence="4">The sequence shown here is derived from an EMBL/GenBank/DDBJ whole genome shotgun (WGS) entry which is preliminary data.</text>
</comment>
<evidence type="ECO:0000256" key="1">
    <source>
        <dbReference type="ARBA" id="ARBA00022723"/>
    </source>
</evidence>
<dbReference type="Pfam" id="PF00264">
    <property type="entry name" value="Tyrosinase"/>
    <property type="match status" value="1"/>
</dbReference>
<dbReference type="InterPro" id="IPR050316">
    <property type="entry name" value="Tyrosinase/Hemocyanin"/>
</dbReference>
<evidence type="ECO:0000313" key="5">
    <source>
        <dbReference type="Proteomes" id="UP001321760"/>
    </source>
</evidence>
<name>A0AAV9G6Z5_9PEZI</name>
<dbReference type="PANTHER" id="PTHR11474:SF131">
    <property type="entry name" value="TYROSINASE COPPER-BINDING DOMAIN-CONTAINING PROTEIN"/>
    <property type="match status" value="1"/>
</dbReference>
<feature type="chain" id="PRO_5043373084" evidence="2">
    <location>
        <begin position="19"/>
        <end position="559"/>
    </location>
</feature>
<keyword evidence="2" id="KW-0732">Signal</keyword>
<feature type="signal peptide" evidence="2">
    <location>
        <begin position="1"/>
        <end position="18"/>
    </location>
</feature>
<sequence>MRISKLIVIAASSRWAAAQFVSGVTAGVNPQTGERPARLNINDFHRQGGPAWELFIQALTAMYETPEDDWLSWFQIAGIHGLPFKSYMGIGEGIGNMKMGYCPHGQLTFTTWHRPYLALVEQTLHSHAERIARTYTGPSATTYLSAASTLRFPYWDWASDAQLPPIITTPTITINTPTAPNRTIPNPLYTYPFQTFPFTDPDMLPYDRFIHFNSTKRCTDVGPSSDGIHHYDVLSQTLGSIAAQVRDMTYDVFTKTARFADMASVSGNGSSFENPHNMIHMLAGGHPLVPSRAGHIQPAEWAAFDVLFFLHHANVDRLFAMWQALHTDEESRFTEDVFATGMAVYGSPAQRLTPDTPLKPFMRADGTFWTSRGVEGTRVFGYTYPGLEDWEYDGEELRRRVRGVVNELYGPRVGDGSAVTRRQEGGDGEVMQKDFAVGISVDRADLTVPCSIEVRIGDEVAGEYSLLSMPKTGLGGASIPLRRALEKAGVEVEGRRTEDVVRELKDKISLVVKEGDQQRETPGKEVKSLVVEIEERDFTPARTADEFPRYGEKSTCVAN</sequence>
<evidence type="ECO:0000256" key="2">
    <source>
        <dbReference type="SAM" id="SignalP"/>
    </source>
</evidence>
<dbReference type="GO" id="GO:0016491">
    <property type="term" value="F:oxidoreductase activity"/>
    <property type="evidence" value="ECO:0007669"/>
    <property type="project" value="InterPro"/>
</dbReference>
<gene>
    <name evidence="4" type="ORF">QBC34DRAFT_478328</name>
</gene>
<dbReference type="PRINTS" id="PR00092">
    <property type="entry name" value="TYROSINASE"/>
</dbReference>
<dbReference type="PROSITE" id="PS00497">
    <property type="entry name" value="TYROSINASE_1"/>
    <property type="match status" value="1"/>
</dbReference>
<proteinExistence type="predicted"/>